<dbReference type="InterPro" id="IPR036890">
    <property type="entry name" value="HATPase_C_sf"/>
</dbReference>
<evidence type="ECO:0000256" key="6">
    <source>
        <dbReference type="ARBA" id="ARBA00022723"/>
    </source>
</evidence>
<reference evidence="13 15" key="2">
    <citation type="submission" date="2016-06" db="EMBL/GenBank/DDBJ databases">
        <title>Genome sequence of Oerskovia enterophila DSM 43852.</title>
        <authorList>
            <person name="Poehlein A."/>
            <person name="Jag V."/>
            <person name="Bengelsdorf F.R."/>
            <person name="Daniel R."/>
            <person name="Duerre P."/>
        </authorList>
    </citation>
    <scope>NUCLEOTIDE SEQUENCE [LARGE SCALE GENOMIC DNA]</scope>
    <source>
        <strain evidence="13 15">DSM 43852</strain>
    </source>
</reference>
<keyword evidence="8" id="KW-0460">Magnesium</keyword>
<dbReference type="OrthoDB" id="5241249at2"/>
<reference evidence="12 14" key="1">
    <citation type="submission" date="2016-01" db="EMBL/GenBank/DDBJ databases">
        <title>Genome sequence of Oerskovia enterophila VJag, an agar and cellulose degrading bacterium.</title>
        <authorList>
            <person name="Poehlein A."/>
            <person name="Jag V."/>
            <person name="Bengelsdorf F."/>
            <person name="Duerre P."/>
            <person name="Daniel R."/>
        </authorList>
    </citation>
    <scope>NUCLEOTIDE SEQUENCE [LARGE SCALE GENOMIC DNA]</scope>
    <source>
        <strain evidence="12 14">VJag</strain>
    </source>
</reference>
<name>A0A163QPZ0_9CELL</name>
<dbReference type="EMBL" id="LRIE01000080">
    <property type="protein sequence ID" value="KZM34402.1"/>
    <property type="molecule type" value="Genomic_DNA"/>
</dbReference>
<accession>A0A163QPZ0</accession>
<proteinExistence type="predicted"/>
<comment type="cofactor">
    <cofactor evidence="2">
        <name>heme</name>
        <dbReference type="ChEBI" id="CHEBI:30413"/>
    </cofactor>
</comment>
<dbReference type="PATRIC" id="fig|43678.3.peg.3104"/>
<gene>
    <name evidence="12" type="primary">dosT</name>
    <name evidence="13" type="ORF">OERS_28610</name>
    <name evidence="12" type="ORF">OJAG_29660</name>
</gene>
<keyword evidence="3" id="KW-0963">Cytoplasm</keyword>
<evidence type="ECO:0000256" key="3">
    <source>
        <dbReference type="ARBA" id="ARBA00022490"/>
    </source>
</evidence>
<dbReference type="SUPFAM" id="SSF55781">
    <property type="entry name" value="GAF domain-like"/>
    <property type="match status" value="1"/>
</dbReference>
<dbReference type="SUPFAM" id="SSF55874">
    <property type="entry name" value="ATPase domain of HSP90 chaperone/DNA topoisomerase II/histidine kinase"/>
    <property type="match status" value="1"/>
</dbReference>
<dbReference type="GO" id="GO:0019826">
    <property type="term" value="F:oxygen sensor activity"/>
    <property type="evidence" value="ECO:0007669"/>
    <property type="project" value="UniProtKB-ARBA"/>
</dbReference>
<sequence length="434" mass="46375">MEYLKTHHQWESTVPVLPRPAPVRTSDRLTWVTESLPSAVAHRVLDAVVAITSNLDLDTVLRRIVEAAMDLTGARYGALGVRDGDRLGRFVPVGMEDSEVEAISHWPHGHGLLGEVIRHPHPLRVDKIEGYPAASGYPAGHPPMHSFLGVPIQVRDSVYGNLYLTDKRDGSPFTQDDEAAVRALAAAAGVAVDNARLYEDGRRVAVLEDRERIARDLHDVVIQRIFASAMTLMSTTKHIENEIVRSRVEEAVNDLDDTIREIRSTIFALQATTPPEASLQERLTAAADAVTPALGFAPSVIIESDDSSLVPAEVADQLVVVVGEALTNVARHARASRVDVRLKVTDDAITLSVVDDGIGCEGVDAGDHRGGLHNLATRAEALRGKLAVGPAEAVAREVVGARGTGADAATTGDGSSTAVPTGRGTALVWRIPNA</sequence>
<comment type="cofactor">
    <cofactor evidence="1">
        <name>Mg(2+)</name>
        <dbReference type="ChEBI" id="CHEBI:18420"/>
    </cofactor>
</comment>
<evidence type="ECO:0000256" key="7">
    <source>
        <dbReference type="ARBA" id="ARBA00022777"/>
    </source>
</evidence>
<dbReference type="STRING" id="43678.OJAG_29660"/>
<dbReference type="AlphaFoldDB" id="A0A163QPZ0"/>
<dbReference type="GO" id="GO:0070026">
    <property type="term" value="F:nitric oxide binding"/>
    <property type="evidence" value="ECO:0007669"/>
    <property type="project" value="UniProtKB-ARBA"/>
</dbReference>
<keyword evidence="7 12" id="KW-0418">Kinase</keyword>
<keyword evidence="6" id="KW-0479">Metal-binding</keyword>
<evidence type="ECO:0000256" key="2">
    <source>
        <dbReference type="ARBA" id="ARBA00001971"/>
    </source>
</evidence>
<evidence type="ECO:0000313" key="12">
    <source>
        <dbReference type="EMBL" id="KZM34402.1"/>
    </source>
</evidence>
<evidence type="ECO:0000313" key="13">
    <source>
        <dbReference type="EMBL" id="OCI30459.1"/>
    </source>
</evidence>
<keyword evidence="5" id="KW-0808">Transferase</keyword>
<dbReference type="SMART" id="SM00065">
    <property type="entry name" value="GAF"/>
    <property type="match status" value="1"/>
</dbReference>
<comment type="caution">
    <text evidence="12">The sequence shown here is derived from an EMBL/GenBank/DDBJ whole genome shotgun (WGS) entry which is preliminary data.</text>
</comment>
<dbReference type="PANTHER" id="PTHR24421:SF56">
    <property type="entry name" value="OXYGEN SENSOR HISTIDINE KINASE RESPONSE REGULATOR DOST"/>
    <property type="match status" value="1"/>
</dbReference>
<dbReference type="Pfam" id="PF13581">
    <property type="entry name" value="HATPase_c_2"/>
    <property type="match status" value="1"/>
</dbReference>
<feature type="domain" description="GAF" evidence="11">
    <location>
        <begin position="56"/>
        <end position="202"/>
    </location>
</feature>
<evidence type="ECO:0000259" key="11">
    <source>
        <dbReference type="SMART" id="SM00065"/>
    </source>
</evidence>
<keyword evidence="10" id="KW-0902">Two-component regulatory system</keyword>
<dbReference type="Gene3D" id="3.30.450.40">
    <property type="match status" value="1"/>
</dbReference>
<dbReference type="GO" id="GO:0016020">
    <property type="term" value="C:membrane"/>
    <property type="evidence" value="ECO:0007669"/>
    <property type="project" value="InterPro"/>
</dbReference>
<keyword evidence="4" id="KW-0597">Phosphoprotein</keyword>
<protein>
    <submittedName>
        <fullName evidence="12">Hypoxia sensor histidine kinase response regulator DosT</fullName>
    </submittedName>
</protein>
<dbReference type="Gene3D" id="1.20.5.1930">
    <property type="match status" value="1"/>
</dbReference>
<dbReference type="InterPro" id="IPR050482">
    <property type="entry name" value="Sensor_HK_TwoCompSys"/>
</dbReference>
<keyword evidence="15" id="KW-1185">Reference proteome</keyword>
<dbReference type="GO" id="GO:0005524">
    <property type="term" value="F:ATP binding"/>
    <property type="evidence" value="ECO:0007669"/>
    <property type="project" value="UniProtKB-ARBA"/>
</dbReference>
<dbReference type="GO" id="GO:0070483">
    <property type="term" value="P:detection of hypoxia"/>
    <property type="evidence" value="ECO:0007669"/>
    <property type="project" value="UniProtKB-ARBA"/>
</dbReference>
<dbReference type="FunFam" id="3.30.450.40:FF:000052">
    <property type="entry name" value="Oxygen sensor histidine kinase response regulator DevS/DosS"/>
    <property type="match status" value="1"/>
</dbReference>
<dbReference type="InterPro" id="IPR011712">
    <property type="entry name" value="Sig_transdc_His_kin_sub3_dim/P"/>
</dbReference>
<evidence type="ECO:0000313" key="14">
    <source>
        <dbReference type="Proteomes" id="UP000076447"/>
    </source>
</evidence>
<organism evidence="12 14">
    <name type="scientific">Oerskovia enterophila</name>
    <dbReference type="NCBI Taxonomy" id="43678"/>
    <lineage>
        <taxon>Bacteria</taxon>
        <taxon>Bacillati</taxon>
        <taxon>Actinomycetota</taxon>
        <taxon>Actinomycetes</taxon>
        <taxon>Micrococcales</taxon>
        <taxon>Cellulomonadaceae</taxon>
        <taxon>Oerskovia</taxon>
    </lineage>
</organism>
<evidence type="ECO:0000256" key="4">
    <source>
        <dbReference type="ARBA" id="ARBA00022553"/>
    </source>
</evidence>
<dbReference type="GO" id="GO:0020037">
    <property type="term" value="F:heme binding"/>
    <property type="evidence" value="ECO:0007669"/>
    <property type="project" value="UniProtKB-ARBA"/>
</dbReference>
<evidence type="ECO:0000256" key="9">
    <source>
        <dbReference type="ARBA" id="ARBA00023004"/>
    </source>
</evidence>
<evidence type="ECO:0000256" key="8">
    <source>
        <dbReference type="ARBA" id="ARBA00022842"/>
    </source>
</evidence>
<dbReference type="Proteomes" id="UP000093412">
    <property type="component" value="Unassembled WGS sequence"/>
</dbReference>
<dbReference type="GO" id="GO:0000287">
    <property type="term" value="F:magnesium ion binding"/>
    <property type="evidence" value="ECO:0007669"/>
    <property type="project" value="UniProtKB-ARBA"/>
</dbReference>
<dbReference type="Pfam" id="PF13185">
    <property type="entry name" value="GAF_2"/>
    <property type="match status" value="1"/>
</dbReference>
<evidence type="ECO:0000256" key="10">
    <source>
        <dbReference type="ARBA" id="ARBA00023012"/>
    </source>
</evidence>
<dbReference type="Pfam" id="PF07730">
    <property type="entry name" value="HisKA_3"/>
    <property type="match status" value="1"/>
</dbReference>
<dbReference type="InterPro" id="IPR003018">
    <property type="entry name" value="GAF"/>
</dbReference>
<dbReference type="GO" id="GO:0046983">
    <property type="term" value="F:protein dimerization activity"/>
    <property type="evidence" value="ECO:0007669"/>
    <property type="project" value="InterPro"/>
</dbReference>
<dbReference type="GO" id="GO:0000155">
    <property type="term" value="F:phosphorelay sensor kinase activity"/>
    <property type="evidence" value="ECO:0007669"/>
    <property type="project" value="InterPro"/>
</dbReference>
<dbReference type="GO" id="GO:0019825">
    <property type="term" value="F:oxygen binding"/>
    <property type="evidence" value="ECO:0007669"/>
    <property type="project" value="UniProtKB-ARBA"/>
</dbReference>
<dbReference type="Gene3D" id="3.30.565.10">
    <property type="entry name" value="Histidine kinase-like ATPase, C-terminal domain"/>
    <property type="match status" value="1"/>
</dbReference>
<dbReference type="Proteomes" id="UP000076447">
    <property type="component" value="Unassembled WGS sequence"/>
</dbReference>
<dbReference type="GO" id="GO:0070025">
    <property type="term" value="F:carbon monoxide binding"/>
    <property type="evidence" value="ECO:0007669"/>
    <property type="project" value="UniProtKB-ARBA"/>
</dbReference>
<dbReference type="PANTHER" id="PTHR24421">
    <property type="entry name" value="NITRATE/NITRITE SENSOR PROTEIN NARX-RELATED"/>
    <property type="match status" value="1"/>
</dbReference>
<evidence type="ECO:0000256" key="5">
    <source>
        <dbReference type="ARBA" id="ARBA00022679"/>
    </source>
</evidence>
<dbReference type="CDD" id="cd16917">
    <property type="entry name" value="HATPase_UhpB-NarQ-NarX-like"/>
    <property type="match status" value="1"/>
</dbReference>
<dbReference type="InterPro" id="IPR003594">
    <property type="entry name" value="HATPase_dom"/>
</dbReference>
<evidence type="ECO:0000313" key="15">
    <source>
        <dbReference type="Proteomes" id="UP000093412"/>
    </source>
</evidence>
<dbReference type="InterPro" id="IPR029016">
    <property type="entry name" value="GAF-like_dom_sf"/>
</dbReference>
<keyword evidence="9" id="KW-0408">Iron</keyword>
<dbReference type="EMBL" id="MAQA01000036">
    <property type="protein sequence ID" value="OCI30459.1"/>
    <property type="molecule type" value="Genomic_DNA"/>
</dbReference>
<evidence type="ECO:0000256" key="1">
    <source>
        <dbReference type="ARBA" id="ARBA00001946"/>
    </source>
</evidence>